<reference evidence="4 5" key="1">
    <citation type="journal article" date="2013" name="Sci. Rep.">
        <title>Extraordinary expansion of a Sorangium cellulosum genome from an alkaline milieu.</title>
        <authorList>
            <person name="Han K."/>
            <person name="Li Z.F."/>
            <person name="Peng R."/>
            <person name="Zhu L.P."/>
            <person name="Zhou T."/>
            <person name="Wang L.G."/>
            <person name="Li S.G."/>
            <person name="Zhang X.B."/>
            <person name="Hu W."/>
            <person name="Wu Z.H."/>
            <person name="Qin N."/>
            <person name="Li Y.Z."/>
        </authorList>
    </citation>
    <scope>NUCLEOTIDE SEQUENCE [LARGE SCALE GENOMIC DNA]</scope>
    <source>
        <strain evidence="4 5">So0157-2</strain>
    </source>
</reference>
<dbReference type="Gene3D" id="2.160.20.10">
    <property type="entry name" value="Single-stranded right-handed beta-helix, Pectin lyase-like"/>
    <property type="match status" value="1"/>
</dbReference>
<organism evidence="4 5">
    <name type="scientific">Sorangium cellulosum So0157-2</name>
    <dbReference type="NCBI Taxonomy" id="1254432"/>
    <lineage>
        <taxon>Bacteria</taxon>
        <taxon>Pseudomonadati</taxon>
        <taxon>Myxococcota</taxon>
        <taxon>Polyangia</taxon>
        <taxon>Polyangiales</taxon>
        <taxon>Polyangiaceae</taxon>
        <taxon>Sorangium</taxon>
    </lineage>
</organism>
<feature type="compositionally biased region" description="Acidic residues" evidence="1">
    <location>
        <begin position="474"/>
        <end position="485"/>
    </location>
</feature>
<dbReference type="Proteomes" id="UP000014803">
    <property type="component" value="Chromosome"/>
</dbReference>
<evidence type="ECO:0000313" key="5">
    <source>
        <dbReference type="Proteomes" id="UP000014803"/>
    </source>
</evidence>
<keyword evidence="2" id="KW-0812">Transmembrane</keyword>
<feature type="transmembrane region" description="Helical" evidence="2">
    <location>
        <begin position="516"/>
        <end position="540"/>
    </location>
</feature>
<feature type="compositionally biased region" description="Basic residues" evidence="1">
    <location>
        <begin position="541"/>
        <end position="577"/>
    </location>
</feature>
<protein>
    <submittedName>
        <fullName evidence="4">Uncharacterized protein</fullName>
    </submittedName>
</protein>
<dbReference type="SUPFAM" id="SSF51126">
    <property type="entry name" value="Pectin lyase-like"/>
    <property type="match status" value="1"/>
</dbReference>
<dbReference type="STRING" id="1254432.SCE1572_03445"/>
<keyword evidence="2" id="KW-0472">Membrane</keyword>
<evidence type="ECO:0000256" key="3">
    <source>
        <dbReference type="SAM" id="SignalP"/>
    </source>
</evidence>
<keyword evidence="3" id="KW-0732">Signal</keyword>
<proteinExistence type="predicted"/>
<gene>
    <name evidence="4" type="ORF">SCE1572_03445</name>
</gene>
<evidence type="ECO:0000256" key="1">
    <source>
        <dbReference type="SAM" id="MobiDB-lite"/>
    </source>
</evidence>
<dbReference type="InterPro" id="IPR011050">
    <property type="entry name" value="Pectin_lyase_fold/virulence"/>
</dbReference>
<dbReference type="RefSeq" id="WP_020732688.1">
    <property type="nucleotide sequence ID" value="NC_021658.1"/>
</dbReference>
<evidence type="ECO:0000256" key="2">
    <source>
        <dbReference type="SAM" id="Phobius"/>
    </source>
</evidence>
<feature type="compositionally biased region" description="Pro residues" evidence="1">
    <location>
        <begin position="583"/>
        <end position="593"/>
    </location>
</feature>
<feature type="signal peptide" evidence="3">
    <location>
        <begin position="1"/>
        <end position="32"/>
    </location>
</feature>
<evidence type="ECO:0000313" key="4">
    <source>
        <dbReference type="EMBL" id="AGP33633.1"/>
    </source>
</evidence>
<dbReference type="eggNOG" id="COG3866">
    <property type="taxonomic scope" value="Bacteria"/>
</dbReference>
<dbReference type="EMBL" id="CP003969">
    <property type="protein sequence ID" value="AGP33633.1"/>
    <property type="molecule type" value="Genomic_DNA"/>
</dbReference>
<sequence>MQQLNTRHLVTLSLAAPGIGLSVLLAASPASGATYEVGRGKPYSSLAEVAPRLAAGDVVEVQGDATYPGDLIFKKSGTEAQKITIRGVRVNGRRPVLSGGTNTVVFGGNHYTFEGFEITGGASRCVFNRAHDVTVRDAVVHDCPGHGILGADSESGSFTLEYVEVYACGSGDSRHPIYIATDEETRLGSVFRMRHCYVHDGNGGNNVKSRAERNEIYYNWIEGAKYHEIELIGPDGQDEGLAREDSDVVGNVFVKTGQHFVARVGGDGTGQTFGRFRFVNNTFLLAPGSRPAIRMFDGIESVEMSNNVFYRRGGGGVEVYVDRSASWVTGAALIAGANNWVPTGSSAIPAAWTGTLQGADPGFADVGSMDLRPSAGSPLVDAGARWTPSPAGHPFPSPLAAPRFAPARGVRAVSGAPQRPTAGAIDIGAYEFGPGLADATIALRAAAADSGAAAESDGADTDSTGGGNAGSDSAESDSDAADGADAEDRAVDAEDRAAAADEEALERAGACSASGALAGAPLAGSGAAAAAVTALLGAALRRRGRRRGGPRARRRVQRQRGPRRRPARRLGRGRRRGDRAPRGRPPAPRPPPGGVTRSAGAHATSARRKRRAAAGSGS</sequence>
<name>S4XSS0_SORCE</name>
<feature type="compositionally biased region" description="Low complexity" evidence="1">
    <location>
        <begin position="594"/>
        <end position="604"/>
    </location>
</feature>
<dbReference type="KEGG" id="scu:SCE1572_03445"/>
<feature type="region of interest" description="Disordered" evidence="1">
    <location>
        <begin position="541"/>
        <end position="618"/>
    </location>
</feature>
<feature type="region of interest" description="Disordered" evidence="1">
    <location>
        <begin position="452"/>
        <end position="502"/>
    </location>
</feature>
<dbReference type="InterPro" id="IPR012334">
    <property type="entry name" value="Pectin_lyas_fold"/>
</dbReference>
<dbReference type="HOGENOM" id="CLU_445417_0_0_7"/>
<feature type="compositionally biased region" description="Basic and acidic residues" evidence="1">
    <location>
        <begin position="486"/>
        <end position="499"/>
    </location>
</feature>
<dbReference type="AlphaFoldDB" id="S4XSS0"/>
<feature type="chain" id="PRO_5004525426" evidence="3">
    <location>
        <begin position="33"/>
        <end position="618"/>
    </location>
</feature>
<keyword evidence="2" id="KW-1133">Transmembrane helix</keyword>
<accession>S4XSS0</accession>